<evidence type="ECO:0000313" key="1">
    <source>
        <dbReference type="EMBL" id="GAA2500401.1"/>
    </source>
</evidence>
<sequence>MTDRGEVLDIKIADIKATAPRFHHQSVALAHALTKLKHGLETAGSPWGGDEQGERFHKAYGPHVQRIERATRILTDGLASVHEAMADMADGHIDNEELIRAMFSRVHVGHGAPGEGE</sequence>
<dbReference type="EMBL" id="BAAATL010000029">
    <property type="protein sequence ID" value="GAA2500401.1"/>
    <property type="molecule type" value="Genomic_DNA"/>
</dbReference>
<proteinExistence type="predicted"/>
<keyword evidence="2" id="KW-1185">Reference proteome</keyword>
<accession>A0ABP5ZTD6</accession>
<protein>
    <recommendedName>
        <fullName evidence="3">WXG100 family type VII secretion target</fullName>
    </recommendedName>
</protein>
<name>A0ABP5ZTD6_9ACTN</name>
<dbReference type="RefSeq" id="WP_346077974.1">
    <property type="nucleotide sequence ID" value="NZ_BAAATL010000029.1"/>
</dbReference>
<gene>
    <name evidence="1" type="ORF">GCM10010422_56830</name>
</gene>
<reference evidence="2" key="1">
    <citation type="journal article" date="2019" name="Int. J. Syst. Evol. Microbiol.">
        <title>The Global Catalogue of Microorganisms (GCM) 10K type strain sequencing project: providing services to taxonomists for standard genome sequencing and annotation.</title>
        <authorList>
            <consortium name="The Broad Institute Genomics Platform"/>
            <consortium name="The Broad Institute Genome Sequencing Center for Infectious Disease"/>
            <person name="Wu L."/>
            <person name="Ma J."/>
        </authorList>
    </citation>
    <scope>NUCLEOTIDE SEQUENCE [LARGE SCALE GENOMIC DNA]</scope>
    <source>
        <strain evidence="2">JCM 6923</strain>
    </source>
</reference>
<evidence type="ECO:0000313" key="2">
    <source>
        <dbReference type="Proteomes" id="UP001501721"/>
    </source>
</evidence>
<organism evidence="1 2">
    <name type="scientific">Streptomyces graminearus</name>
    <dbReference type="NCBI Taxonomy" id="284030"/>
    <lineage>
        <taxon>Bacteria</taxon>
        <taxon>Bacillati</taxon>
        <taxon>Actinomycetota</taxon>
        <taxon>Actinomycetes</taxon>
        <taxon>Kitasatosporales</taxon>
        <taxon>Streptomycetaceae</taxon>
        <taxon>Streptomyces</taxon>
    </lineage>
</organism>
<dbReference type="Gene3D" id="1.10.287.1060">
    <property type="entry name" value="ESAT-6-like"/>
    <property type="match status" value="1"/>
</dbReference>
<dbReference type="Proteomes" id="UP001501721">
    <property type="component" value="Unassembled WGS sequence"/>
</dbReference>
<comment type="caution">
    <text evidence="1">The sequence shown here is derived from an EMBL/GenBank/DDBJ whole genome shotgun (WGS) entry which is preliminary data.</text>
</comment>
<evidence type="ECO:0008006" key="3">
    <source>
        <dbReference type="Google" id="ProtNLM"/>
    </source>
</evidence>